<dbReference type="EMBL" id="LLXI01004883">
    <property type="protein sequence ID" value="PKY61055.1"/>
    <property type="molecule type" value="Genomic_DNA"/>
</dbReference>
<accession>A0A2I1HQ86</accession>
<dbReference type="InterPro" id="IPR058524">
    <property type="entry name" value="DUF8211"/>
</dbReference>
<keyword evidence="3" id="KW-1185">Reference proteome</keyword>
<dbReference type="AlphaFoldDB" id="A0A2I1HQ86"/>
<name>A0A2I1HQ86_9GLOM</name>
<organism evidence="2 3">
    <name type="scientific">Rhizophagus irregularis</name>
    <dbReference type="NCBI Taxonomy" id="588596"/>
    <lineage>
        <taxon>Eukaryota</taxon>
        <taxon>Fungi</taxon>
        <taxon>Fungi incertae sedis</taxon>
        <taxon>Mucoromycota</taxon>
        <taxon>Glomeromycotina</taxon>
        <taxon>Glomeromycetes</taxon>
        <taxon>Glomerales</taxon>
        <taxon>Glomeraceae</taxon>
        <taxon>Rhizophagus</taxon>
    </lineage>
</organism>
<comment type="caution">
    <text evidence="2">The sequence shown here is derived from an EMBL/GenBank/DDBJ whole genome shotgun (WGS) entry which is preliminary data.</text>
</comment>
<dbReference type="Pfam" id="PF26638">
    <property type="entry name" value="DUF8211"/>
    <property type="match status" value="1"/>
</dbReference>
<feature type="domain" description="DUF8211" evidence="1">
    <location>
        <begin position="39"/>
        <end position="174"/>
    </location>
</feature>
<dbReference type="Proteomes" id="UP000234323">
    <property type="component" value="Unassembled WGS sequence"/>
</dbReference>
<evidence type="ECO:0000313" key="2">
    <source>
        <dbReference type="EMBL" id="PKY61055.1"/>
    </source>
</evidence>
<sequence length="416" mass="48927">MSNNRYDCIAHNNKIQLYSHNLVKNPDEINISLDSKDFYARRLYNRWHNSRIKNNFSNRLGLTFSTRYSVSNINSILCKGNTNIYYKVYDNFNYGFSRRDNVQKKQRQRLDRKCNKIFRDCDIKDDASMEDKLLASKKKKFLFHPEQSFKKPILHLQYKKKYNVPVQKYYNFKLPSLDTKFSDCVVKREVHIAHYFDSNRHDSVFDPSQMISHFEILVTQDLSCFSNIRGPASPFIPKASTLQNKDKKSKINVNDWISAMQALRAEDNTRQKAKREEASSSQVKKSIPDDLLPYIPDEPIYKDGRVFSLLTKKEKKNLKPLEAGSKSWITAIRSIKKNADDKRQREIYFDNLSSNWNTSKTIAEECENFSSTLTHYQNSLYALISSDFLISRECKRPAGDNFNLDSHYNLHMKKKF</sequence>
<gene>
    <name evidence="2" type="ORF">RhiirA4_485517</name>
</gene>
<evidence type="ECO:0000259" key="1">
    <source>
        <dbReference type="Pfam" id="PF26638"/>
    </source>
</evidence>
<reference evidence="2 3" key="1">
    <citation type="submission" date="2015-10" db="EMBL/GenBank/DDBJ databases">
        <title>Genome analyses suggest a sexual origin of heterokaryosis in a supposedly ancient asexual fungus.</title>
        <authorList>
            <person name="Ropars J."/>
            <person name="Sedzielewska K."/>
            <person name="Noel J."/>
            <person name="Charron P."/>
            <person name="Farinelli L."/>
            <person name="Marton T."/>
            <person name="Kruger M."/>
            <person name="Pelin A."/>
            <person name="Brachmann A."/>
            <person name="Corradi N."/>
        </authorList>
    </citation>
    <scope>NUCLEOTIDE SEQUENCE [LARGE SCALE GENOMIC DNA]</scope>
    <source>
        <strain evidence="2 3">A4</strain>
    </source>
</reference>
<proteinExistence type="predicted"/>
<protein>
    <recommendedName>
        <fullName evidence="1">DUF8211 domain-containing protein</fullName>
    </recommendedName>
</protein>
<evidence type="ECO:0000313" key="3">
    <source>
        <dbReference type="Proteomes" id="UP000234323"/>
    </source>
</evidence>
<dbReference type="VEuPathDB" id="FungiDB:FUN_001277"/>